<evidence type="ECO:0000313" key="5">
    <source>
        <dbReference type="Proteomes" id="UP000320762"/>
    </source>
</evidence>
<evidence type="ECO:0000256" key="1">
    <source>
        <dbReference type="PROSITE-ProRule" id="PRU00267"/>
    </source>
</evidence>
<evidence type="ECO:0000259" key="3">
    <source>
        <dbReference type="PROSITE" id="PS50118"/>
    </source>
</evidence>
<dbReference type="InterPro" id="IPR009071">
    <property type="entry name" value="HMG_box_dom"/>
</dbReference>
<protein>
    <recommendedName>
        <fullName evidence="3">HMG box domain-containing protein</fullName>
    </recommendedName>
</protein>
<dbReference type="AlphaFoldDB" id="A0A550C929"/>
<accession>A0A550C929</accession>
<reference evidence="4 5" key="1">
    <citation type="journal article" date="2019" name="New Phytol.">
        <title>Comparative genomics reveals unique wood-decay strategies and fruiting body development in the Schizophyllaceae.</title>
        <authorList>
            <person name="Almasi E."/>
            <person name="Sahu N."/>
            <person name="Krizsan K."/>
            <person name="Balint B."/>
            <person name="Kovacs G.M."/>
            <person name="Kiss B."/>
            <person name="Cseklye J."/>
            <person name="Drula E."/>
            <person name="Henrissat B."/>
            <person name="Nagy I."/>
            <person name="Chovatia M."/>
            <person name="Adam C."/>
            <person name="LaButti K."/>
            <person name="Lipzen A."/>
            <person name="Riley R."/>
            <person name="Grigoriev I.V."/>
            <person name="Nagy L.G."/>
        </authorList>
    </citation>
    <scope>NUCLEOTIDE SEQUENCE [LARGE SCALE GENOMIC DNA]</scope>
    <source>
        <strain evidence="4 5">NL-1724</strain>
    </source>
</reference>
<dbReference type="OrthoDB" id="6247875at2759"/>
<feature type="region of interest" description="Disordered" evidence="2">
    <location>
        <begin position="69"/>
        <end position="89"/>
    </location>
</feature>
<dbReference type="Gene3D" id="1.10.30.10">
    <property type="entry name" value="High mobility group box domain"/>
    <property type="match status" value="1"/>
</dbReference>
<keyword evidence="1" id="KW-0539">Nucleus</keyword>
<name>A0A550C929_9AGAR</name>
<dbReference type="GO" id="GO:0005634">
    <property type="term" value="C:nucleus"/>
    <property type="evidence" value="ECO:0007669"/>
    <property type="project" value="UniProtKB-UniRule"/>
</dbReference>
<keyword evidence="1" id="KW-0238">DNA-binding</keyword>
<dbReference type="EMBL" id="VDMD01000017">
    <property type="protein sequence ID" value="TRM61308.1"/>
    <property type="molecule type" value="Genomic_DNA"/>
</dbReference>
<dbReference type="Pfam" id="PF00505">
    <property type="entry name" value="HMG_box"/>
    <property type="match status" value="1"/>
</dbReference>
<feature type="compositionally biased region" description="Basic and acidic residues" evidence="2">
    <location>
        <begin position="80"/>
        <end position="89"/>
    </location>
</feature>
<gene>
    <name evidence="4" type="ORF">BD626DRAFT_502100</name>
</gene>
<comment type="caution">
    <text evidence="4">The sequence shown here is derived from an EMBL/GenBank/DDBJ whole genome shotgun (WGS) entry which is preliminary data.</text>
</comment>
<feature type="DNA-binding region" description="HMG box" evidence="1">
    <location>
        <begin position="42"/>
        <end position="107"/>
    </location>
</feature>
<dbReference type="STRING" id="97359.A0A550C929"/>
<dbReference type="Proteomes" id="UP000320762">
    <property type="component" value="Unassembled WGS sequence"/>
</dbReference>
<sequence>MPVHRSTSTLFAGRHARKALGPPCLLGQSSRLSVVPKDDSHVKRSPNKFMLFRSDFIRTEEGSKLQVQNSKAASVAWNAKSDEEKEPYREEARRLKAELYAKHPNFQWNKPASQRKTKATSKKAKPAVGASKAVAKTNRRSTRPGSSVANRDFGPSGHQHVDDSPPSPLYDFLVPYGWAAELTSDVATDLPPREEVTQPLDASSNVVAQGCRGYDQADALEDPKMYTEGVQACVSIDAHGLMHGQTPLYGGTATVHGWSDNASFPSAPAPNATNFSAQFGSQPNGTMSWPPAPDAAPALTAEDRRFWASQPLPAYEGGEGHVTDEERALAEMIFAPAGLEAFGATPPASAFRRGPASPAYAQAPLLSQAGWAAGGAFYEHRRAIAHDLYWCDPYAM</sequence>
<dbReference type="GO" id="GO:0003677">
    <property type="term" value="F:DNA binding"/>
    <property type="evidence" value="ECO:0007669"/>
    <property type="project" value="UniProtKB-UniRule"/>
</dbReference>
<dbReference type="InterPro" id="IPR036910">
    <property type="entry name" value="HMG_box_dom_sf"/>
</dbReference>
<dbReference type="SUPFAM" id="SSF47095">
    <property type="entry name" value="HMG-box"/>
    <property type="match status" value="1"/>
</dbReference>
<proteinExistence type="predicted"/>
<organism evidence="4 5">
    <name type="scientific">Schizophyllum amplum</name>
    <dbReference type="NCBI Taxonomy" id="97359"/>
    <lineage>
        <taxon>Eukaryota</taxon>
        <taxon>Fungi</taxon>
        <taxon>Dikarya</taxon>
        <taxon>Basidiomycota</taxon>
        <taxon>Agaricomycotina</taxon>
        <taxon>Agaricomycetes</taxon>
        <taxon>Agaricomycetidae</taxon>
        <taxon>Agaricales</taxon>
        <taxon>Schizophyllaceae</taxon>
        <taxon>Schizophyllum</taxon>
    </lineage>
</organism>
<evidence type="ECO:0000256" key="2">
    <source>
        <dbReference type="SAM" id="MobiDB-lite"/>
    </source>
</evidence>
<evidence type="ECO:0000313" key="4">
    <source>
        <dbReference type="EMBL" id="TRM61308.1"/>
    </source>
</evidence>
<feature type="compositionally biased region" description="Basic residues" evidence="2">
    <location>
        <begin position="113"/>
        <end position="125"/>
    </location>
</feature>
<feature type="region of interest" description="Disordered" evidence="2">
    <location>
        <begin position="105"/>
        <end position="166"/>
    </location>
</feature>
<dbReference type="PROSITE" id="PS50118">
    <property type="entry name" value="HMG_BOX_2"/>
    <property type="match status" value="1"/>
</dbReference>
<keyword evidence="5" id="KW-1185">Reference proteome</keyword>
<feature type="domain" description="HMG box" evidence="3">
    <location>
        <begin position="42"/>
        <end position="107"/>
    </location>
</feature>